<feature type="domain" description="BIG2" evidence="2">
    <location>
        <begin position="48"/>
        <end position="124"/>
    </location>
</feature>
<dbReference type="SUPFAM" id="SSF49373">
    <property type="entry name" value="Invasin/intimin cell-adhesion fragments"/>
    <property type="match status" value="3"/>
</dbReference>
<protein>
    <recommendedName>
        <fullName evidence="2">BIG2 domain-containing protein</fullName>
    </recommendedName>
</protein>
<evidence type="ECO:0000313" key="4">
    <source>
        <dbReference type="Proteomes" id="UP000282438"/>
    </source>
</evidence>
<dbReference type="InterPro" id="IPR008964">
    <property type="entry name" value="Invasin/intimin_cell_adhesion"/>
</dbReference>
<dbReference type="Pfam" id="PF02368">
    <property type="entry name" value="Big_2"/>
    <property type="match status" value="4"/>
</dbReference>
<feature type="domain" description="BIG2" evidence="2">
    <location>
        <begin position="301"/>
        <end position="381"/>
    </location>
</feature>
<evidence type="ECO:0000259" key="2">
    <source>
        <dbReference type="SMART" id="SM00635"/>
    </source>
</evidence>
<dbReference type="Gene3D" id="2.60.40.1080">
    <property type="match status" value="5"/>
</dbReference>
<evidence type="ECO:0000313" key="3">
    <source>
        <dbReference type="EMBL" id="AZN36562.1"/>
    </source>
</evidence>
<feature type="signal peptide" evidence="1">
    <location>
        <begin position="1"/>
        <end position="18"/>
    </location>
</feature>
<dbReference type="SMART" id="SM00635">
    <property type="entry name" value="BID_2"/>
    <property type="match status" value="4"/>
</dbReference>
<name>A0A3S8ZSU9_9NEIS</name>
<keyword evidence="1" id="KW-0732">Signal</keyword>
<feature type="domain" description="BIG2" evidence="2">
    <location>
        <begin position="129"/>
        <end position="210"/>
    </location>
</feature>
<dbReference type="Proteomes" id="UP000282438">
    <property type="component" value="Chromosome"/>
</dbReference>
<feature type="domain" description="BIG2" evidence="2">
    <location>
        <begin position="215"/>
        <end position="296"/>
    </location>
</feature>
<reference evidence="3 4" key="1">
    <citation type="submission" date="2018-12" db="EMBL/GenBank/DDBJ databases">
        <title>Complete genome sequence of Iodobacter sp. H11R3.</title>
        <authorList>
            <person name="Bae J.-W."/>
        </authorList>
    </citation>
    <scope>NUCLEOTIDE SEQUENCE [LARGE SCALE GENOMIC DNA]</scope>
    <source>
        <strain evidence="3 4">H11R3</strain>
    </source>
</reference>
<sequence>MKITLGLLFTMMSTLLLSGCGGESTGLPSQPNTCERVVSIQVAPQKHLSQGVSIDQLPIGVDAQYEATLIYCDGTTRVTTEDVTWAVSNEHAAISASGLASTVSAGSVEITATLDQLISKRTLQISGVTLTRLTVSPPNTAIPKGMAQHYSAQGNYSDGTTLDVTTLVTWSSSEPAVTGINASGLATGLTVGHTTVTATLDGQSASTSLTVTNATLTELTITPPNATIPKGMTQHYNAQGNYSDGTALDVTALATWSSSTPVVTAINASGLAAGLSEGNATVTATLDGQNTSANLTVTSATLVGLTVTPADTTIPKGIPQHYSAQGNYSDGTTLDVTTLVAWSSSAPTVTSINTSGLATAINEGNATVTAALDGQSISANLTVTSAILTGLTITPLNATIPKGTTQGYKVQGSYSDGAALDVTP</sequence>
<dbReference type="AlphaFoldDB" id="A0A3S8ZSU9"/>
<dbReference type="EMBL" id="CP034433">
    <property type="protein sequence ID" value="AZN36562.1"/>
    <property type="molecule type" value="Genomic_DNA"/>
</dbReference>
<evidence type="ECO:0000256" key="1">
    <source>
        <dbReference type="SAM" id="SignalP"/>
    </source>
</evidence>
<gene>
    <name evidence="3" type="ORF">EJO50_08665</name>
</gene>
<dbReference type="OrthoDB" id="289126at2"/>
<accession>A0A3S8ZSU9</accession>
<dbReference type="InterPro" id="IPR003343">
    <property type="entry name" value="Big_2"/>
</dbReference>
<dbReference type="FunFam" id="2.60.40.1080:FF:000001">
    <property type="entry name" value="Bacterial Ig-like domain, group 2"/>
    <property type="match status" value="1"/>
</dbReference>
<dbReference type="PROSITE" id="PS51257">
    <property type="entry name" value="PROKAR_LIPOPROTEIN"/>
    <property type="match status" value="1"/>
</dbReference>
<dbReference type="KEGG" id="iod:EJO50_08665"/>
<organism evidence="3 4">
    <name type="scientific">Iodobacter ciconiae</name>
    <dbReference type="NCBI Taxonomy" id="2496266"/>
    <lineage>
        <taxon>Bacteria</taxon>
        <taxon>Pseudomonadati</taxon>
        <taxon>Pseudomonadota</taxon>
        <taxon>Betaproteobacteria</taxon>
        <taxon>Neisseriales</taxon>
        <taxon>Chitinibacteraceae</taxon>
        <taxon>Iodobacter</taxon>
    </lineage>
</organism>
<proteinExistence type="predicted"/>
<dbReference type="RefSeq" id="WP_125973363.1">
    <property type="nucleotide sequence ID" value="NZ_CP034433.1"/>
</dbReference>
<keyword evidence="4" id="KW-1185">Reference proteome</keyword>
<feature type="chain" id="PRO_5019380125" description="BIG2 domain-containing protein" evidence="1">
    <location>
        <begin position="19"/>
        <end position="424"/>
    </location>
</feature>